<feature type="compositionally biased region" description="Basic residues" evidence="1">
    <location>
        <begin position="143"/>
        <end position="159"/>
    </location>
</feature>
<evidence type="ECO:0000313" key="3">
    <source>
        <dbReference type="EMBL" id="OGX90091.1"/>
    </source>
</evidence>
<dbReference type="EMBL" id="MDZA01000199">
    <property type="protein sequence ID" value="OGX90091.1"/>
    <property type="molecule type" value="Genomic_DNA"/>
</dbReference>
<dbReference type="RefSeq" id="WP_070743845.1">
    <property type="nucleotide sequence ID" value="NZ_MDZA01000199.1"/>
</dbReference>
<dbReference type="Proteomes" id="UP000177506">
    <property type="component" value="Unassembled WGS sequence"/>
</dbReference>
<feature type="region of interest" description="Disordered" evidence="1">
    <location>
        <begin position="118"/>
        <end position="159"/>
    </location>
</feature>
<feature type="signal peptide" evidence="2">
    <location>
        <begin position="1"/>
        <end position="21"/>
    </location>
</feature>
<keyword evidence="4" id="KW-1185">Reference proteome</keyword>
<dbReference type="OrthoDB" id="884879at2"/>
<feature type="chain" id="PRO_5009579495" description="DUF4890 domain-containing protein" evidence="2">
    <location>
        <begin position="22"/>
        <end position="159"/>
    </location>
</feature>
<protein>
    <recommendedName>
        <fullName evidence="5">DUF4890 domain-containing protein</fullName>
    </recommendedName>
</protein>
<evidence type="ECO:0000256" key="2">
    <source>
        <dbReference type="SAM" id="SignalP"/>
    </source>
</evidence>
<evidence type="ECO:0000313" key="4">
    <source>
        <dbReference type="Proteomes" id="UP000177506"/>
    </source>
</evidence>
<evidence type="ECO:0008006" key="5">
    <source>
        <dbReference type="Google" id="ProtNLM"/>
    </source>
</evidence>
<evidence type="ECO:0000256" key="1">
    <source>
        <dbReference type="SAM" id="MobiDB-lite"/>
    </source>
</evidence>
<gene>
    <name evidence="3" type="ORF">BEN49_07535</name>
</gene>
<keyword evidence="2" id="KW-0732">Signal</keyword>
<name>A0A1G1TGT0_9BACT</name>
<reference evidence="3 4" key="1">
    <citation type="submission" date="2016-08" db="EMBL/GenBank/DDBJ databases">
        <title>Hymenobacter coccineus sp. nov., Hymenobacter lapidarius sp. nov. and Hymenobacter glacialis sp. nov., isolated from Antarctic soil.</title>
        <authorList>
            <person name="Sedlacek I."/>
            <person name="Kralova S."/>
            <person name="Kyrova K."/>
            <person name="Maslanova I."/>
            <person name="Stankova E."/>
            <person name="Vrbovska V."/>
            <person name="Nemec M."/>
            <person name="Bartak M."/>
            <person name="Svec P."/>
            <person name="Busse H.-J."/>
            <person name="Pantucek R."/>
        </authorList>
    </citation>
    <scope>NUCLEOTIDE SEQUENCE [LARGE SCALE GENOMIC DNA]</scope>
    <source>
        <strain evidence="3 4">CCM 8649</strain>
    </source>
</reference>
<comment type="caution">
    <text evidence="3">The sequence shown here is derived from an EMBL/GenBank/DDBJ whole genome shotgun (WGS) entry which is preliminary data.</text>
</comment>
<accession>A0A1G1TGT0</accession>
<dbReference type="AlphaFoldDB" id="A0A1G1TGT0"/>
<proteinExistence type="predicted"/>
<sequence>MKKYLFPLLAAFALTAGAANAQTTPQNGGGRPSPEQMAARQSERITKQLGLNADQTTKVQQIMAARDQEMQGMRGQMQGGTATRGQMRDQMVAGRAKYDDQFKAVLTPDQYTKYTAMQADRMQRGPGRGMGPRRGMAQDSTAKKGKVKVRKDKMKVKAE</sequence>
<organism evidence="3 4">
    <name type="scientific">Hymenobacter coccineus</name>
    <dbReference type="NCBI Taxonomy" id="1908235"/>
    <lineage>
        <taxon>Bacteria</taxon>
        <taxon>Pseudomonadati</taxon>
        <taxon>Bacteroidota</taxon>
        <taxon>Cytophagia</taxon>
        <taxon>Cytophagales</taxon>
        <taxon>Hymenobacteraceae</taxon>
        <taxon>Hymenobacter</taxon>
    </lineage>
</organism>